<name>A0ABQ5FML5_9ASTR</name>
<sequence length="989" mass="110829">MSQPANDDFSQHLSDDEASYHEDASENGTATNKPKQQQQQLIPTTTTISNIKLPILKKEEYDIWAMEMEHYLEYIDNDVWKVIQNGNSKKRISTGKDGVVRILPPVSAVEIHAVEKERKARTILLMAIPKEHLRRFHGNEGLGKGRVTDFQTNLLSQLKAHGAEVSTEDANYKFLRSLPPAWSNLAITMRTRPDVDTLSIDDLYNNLRVFEQELTSTSKPYASAQNVAFVSHSKSSTNKVKSGNTGAYTAYTPSTSSNNIPKISIECDSMNEEVYKGKLEGESPGLMEINCWVLDKKKLDCFELRIRKFVTMNDGGVNWGETLQIGRNRDNIHARMAISSNYEVWICQISQENSQKRTRERMSDQEAKEIKAEAREIMPQAFYSQLQLNHSRGSIFRIGMAAETPRVFRAKVHAVGTPSQVAISWTKNASRRFSIIESKSTFVTQEVVANDSRVEYGCSSFNSSYSNNSFSFDMQQIAASLEDKMTIKMNKMLNEMKALVVTTPAPVKAVEEVCVTCGSNHNFNHCPLTRNGNDFPVFHDNIQQFQQTAAVGNFLQRNQPSNLASQMRPPGFMQNYHNNSTASTSRSGTLPSQSVTNPREHVNAITTRSGKTYEGLSTPLVPTPDVSIPSKEPEQNPVMSTEKVQNSNLENSAQVPPLEEEESIFMEIQKTKAKKTVKVEIQDLNSPRPNSYPSKLPYPERMKVRENDKPSAQQSHFLKMFKQLRLEIGLNDALVEMPKVNKWLSSLLRNKEKLEEIAITTVNAECSAIIMNKVPEKLEDPGKFLIPCALQELNRTSALADSGASINLLPHSIYKKLGLEALTPTRMTLELANRSITHPMGIAEDVVVRVDGFTFLADFVVVNFEPDPRVPIILGRPFLRTAKALIDLYEETLTLRVGKEELTIRLSGSTTSTLPPSSSSVKTSDNLEKFANELAPLDSLPPENDKDAEIKFYSSFTLTSPKNSEFEAYLERDSIPQGIDLTLPPTLEV</sequence>
<dbReference type="PANTHER" id="PTHR33067:SF35">
    <property type="entry name" value="ASPARTIC PEPTIDASE DDI1-TYPE DOMAIN-CONTAINING PROTEIN"/>
    <property type="match status" value="1"/>
</dbReference>
<evidence type="ECO:0000256" key="1">
    <source>
        <dbReference type="SAM" id="MobiDB-lite"/>
    </source>
</evidence>
<dbReference type="Gene3D" id="2.40.70.10">
    <property type="entry name" value="Acid Proteases"/>
    <property type="match status" value="1"/>
</dbReference>
<feature type="region of interest" description="Disordered" evidence="1">
    <location>
        <begin position="1"/>
        <end position="43"/>
    </location>
</feature>
<comment type="caution">
    <text evidence="2">The sequence shown here is derived from an EMBL/GenBank/DDBJ whole genome shotgun (WGS) entry which is preliminary data.</text>
</comment>
<keyword evidence="2" id="KW-0695">RNA-directed DNA polymerase</keyword>
<feature type="compositionally biased region" description="Basic and acidic residues" evidence="1">
    <location>
        <begin position="9"/>
        <end position="24"/>
    </location>
</feature>
<organism evidence="2 3">
    <name type="scientific">Tanacetum coccineum</name>
    <dbReference type="NCBI Taxonomy" id="301880"/>
    <lineage>
        <taxon>Eukaryota</taxon>
        <taxon>Viridiplantae</taxon>
        <taxon>Streptophyta</taxon>
        <taxon>Embryophyta</taxon>
        <taxon>Tracheophyta</taxon>
        <taxon>Spermatophyta</taxon>
        <taxon>Magnoliopsida</taxon>
        <taxon>eudicotyledons</taxon>
        <taxon>Gunneridae</taxon>
        <taxon>Pentapetalae</taxon>
        <taxon>asterids</taxon>
        <taxon>campanulids</taxon>
        <taxon>Asterales</taxon>
        <taxon>Asteraceae</taxon>
        <taxon>Asteroideae</taxon>
        <taxon>Anthemideae</taxon>
        <taxon>Anthemidinae</taxon>
        <taxon>Tanacetum</taxon>
    </lineage>
</organism>
<dbReference type="SUPFAM" id="SSF50630">
    <property type="entry name" value="Acid proteases"/>
    <property type="match status" value="1"/>
</dbReference>
<dbReference type="Pfam" id="PF13650">
    <property type="entry name" value="Asp_protease_2"/>
    <property type="match status" value="1"/>
</dbReference>
<keyword evidence="2" id="KW-0808">Transferase</keyword>
<feature type="compositionally biased region" description="Low complexity" evidence="1">
    <location>
        <begin position="31"/>
        <end position="43"/>
    </location>
</feature>
<dbReference type="CDD" id="cd00303">
    <property type="entry name" value="retropepsin_like"/>
    <property type="match status" value="1"/>
</dbReference>
<gene>
    <name evidence="2" type="ORF">Tco_1016020</name>
</gene>
<dbReference type="PANTHER" id="PTHR33067">
    <property type="entry name" value="RNA-DIRECTED DNA POLYMERASE-RELATED"/>
    <property type="match status" value="1"/>
</dbReference>
<protein>
    <submittedName>
        <fullName evidence="2">Reverse transcriptase domain-containing protein</fullName>
    </submittedName>
</protein>
<feature type="compositionally biased region" description="Polar residues" evidence="1">
    <location>
        <begin position="575"/>
        <end position="597"/>
    </location>
</feature>
<proteinExistence type="predicted"/>
<keyword evidence="2" id="KW-0548">Nucleotidyltransferase</keyword>
<dbReference type="InterPro" id="IPR001969">
    <property type="entry name" value="Aspartic_peptidase_AS"/>
</dbReference>
<evidence type="ECO:0000313" key="3">
    <source>
        <dbReference type="Proteomes" id="UP001151760"/>
    </source>
</evidence>
<accession>A0ABQ5FML5</accession>
<dbReference type="PROSITE" id="PS00141">
    <property type="entry name" value="ASP_PROTEASE"/>
    <property type="match status" value="1"/>
</dbReference>
<evidence type="ECO:0000313" key="2">
    <source>
        <dbReference type="EMBL" id="GJT64540.1"/>
    </source>
</evidence>
<dbReference type="Proteomes" id="UP001151760">
    <property type="component" value="Unassembled WGS sequence"/>
</dbReference>
<feature type="compositionally biased region" description="Polar residues" evidence="1">
    <location>
        <begin position="637"/>
        <end position="654"/>
    </location>
</feature>
<keyword evidence="3" id="KW-1185">Reference proteome</keyword>
<reference evidence="2" key="1">
    <citation type="journal article" date="2022" name="Int. J. Mol. Sci.">
        <title>Draft Genome of Tanacetum Coccineum: Genomic Comparison of Closely Related Tanacetum-Family Plants.</title>
        <authorList>
            <person name="Yamashiro T."/>
            <person name="Shiraishi A."/>
            <person name="Nakayama K."/>
            <person name="Satake H."/>
        </authorList>
    </citation>
    <scope>NUCLEOTIDE SEQUENCE</scope>
</reference>
<dbReference type="InterPro" id="IPR021109">
    <property type="entry name" value="Peptidase_aspartic_dom_sf"/>
</dbReference>
<feature type="region of interest" description="Disordered" evidence="1">
    <location>
        <begin position="562"/>
        <end position="657"/>
    </location>
</feature>
<reference evidence="2" key="2">
    <citation type="submission" date="2022-01" db="EMBL/GenBank/DDBJ databases">
        <authorList>
            <person name="Yamashiro T."/>
            <person name="Shiraishi A."/>
            <person name="Satake H."/>
            <person name="Nakayama K."/>
        </authorList>
    </citation>
    <scope>NUCLEOTIDE SEQUENCE</scope>
</reference>
<dbReference type="GO" id="GO:0003964">
    <property type="term" value="F:RNA-directed DNA polymerase activity"/>
    <property type="evidence" value="ECO:0007669"/>
    <property type="project" value="UniProtKB-KW"/>
</dbReference>
<dbReference type="EMBL" id="BQNB010017553">
    <property type="protein sequence ID" value="GJT64540.1"/>
    <property type="molecule type" value="Genomic_DNA"/>
</dbReference>